<feature type="compositionally biased region" description="Basic residues" evidence="1">
    <location>
        <begin position="10"/>
        <end position="20"/>
    </location>
</feature>
<organism evidence="2">
    <name type="scientific">Eutreptiella gymnastica</name>
    <dbReference type="NCBI Taxonomy" id="73025"/>
    <lineage>
        <taxon>Eukaryota</taxon>
        <taxon>Discoba</taxon>
        <taxon>Euglenozoa</taxon>
        <taxon>Euglenida</taxon>
        <taxon>Spirocuta</taxon>
        <taxon>Euglenophyceae</taxon>
        <taxon>Eutreptiales</taxon>
        <taxon>Eutreptiaceae</taxon>
        <taxon>Eutreptiella</taxon>
    </lineage>
</organism>
<name>A0A7S1NS42_9EUGL</name>
<accession>A0A7S1NS42</accession>
<protein>
    <submittedName>
        <fullName evidence="2">Uncharacterized protein</fullName>
    </submittedName>
</protein>
<feature type="region of interest" description="Disordered" evidence="1">
    <location>
        <begin position="1"/>
        <end position="42"/>
    </location>
</feature>
<gene>
    <name evidence="2" type="ORF">EGYM00392_LOCUS47912</name>
</gene>
<sequence>MSAQFSGQKGAKKQNRKGKPKPQAEYRSYSDSGPRPGVQAQMYTGDGMDLTLEGDDGDVLELEPVGGINFDVIEGLSLLEEVWQDVMKDSDLEVIPASGTKSTKFDIKKAMEKVLGKQLESTGPPAAAPPPAAAAADAAE</sequence>
<reference evidence="2" key="1">
    <citation type="submission" date="2021-01" db="EMBL/GenBank/DDBJ databases">
        <authorList>
            <person name="Corre E."/>
            <person name="Pelletier E."/>
            <person name="Niang G."/>
            <person name="Scheremetjew M."/>
            <person name="Finn R."/>
            <person name="Kale V."/>
            <person name="Holt S."/>
            <person name="Cochrane G."/>
            <person name="Meng A."/>
            <person name="Brown T."/>
            <person name="Cohen L."/>
        </authorList>
    </citation>
    <scope>NUCLEOTIDE SEQUENCE</scope>
    <source>
        <strain evidence="2">NIES-381</strain>
    </source>
</reference>
<evidence type="ECO:0000256" key="1">
    <source>
        <dbReference type="SAM" id="MobiDB-lite"/>
    </source>
</evidence>
<evidence type="ECO:0000313" key="2">
    <source>
        <dbReference type="EMBL" id="CAD9036755.1"/>
    </source>
</evidence>
<proteinExistence type="predicted"/>
<dbReference type="AlphaFoldDB" id="A0A7S1NS42"/>
<feature type="region of interest" description="Disordered" evidence="1">
    <location>
        <begin position="118"/>
        <end position="140"/>
    </location>
</feature>
<dbReference type="EMBL" id="HBGA01129526">
    <property type="protein sequence ID" value="CAD9036755.1"/>
    <property type="molecule type" value="Transcribed_RNA"/>
</dbReference>